<dbReference type="Pfam" id="PF16157">
    <property type="entry name" value="DUF4865"/>
    <property type="match status" value="1"/>
</dbReference>
<organism evidence="1 2">
    <name type="scientific">Duganella vulcania</name>
    <dbReference type="NCBI Taxonomy" id="2692166"/>
    <lineage>
        <taxon>Bacteria</taxon>
        <taxon>Pseudomonadati</taxon>
        <taxon>Pseudomonadota</taxon>
        <taxon>Betaproteobacteria</taxon>
        <taxon>Burkholderiales</taxon>
        <taxon>Oxalobacteraceae</taxon>
        <taxon>Telluria group</taxon>
        <taxon>Duganella</taxon>
    </lineage>
</organism>
<name>A0A845GAG8_9BURK</name>
<dbReference type="AlphaFoldDB" id="A0A845GAG8"/>
<gene>
    <name evidence="1" type="ORF">GTP91_24885</name>
</gene>
<accession>A0A845GAG8</accession>
<dbReference type="RefSeq" id="WP_161099193.1">
    <property type="nucleotide sequence ID" value="NZ_WWCW01000118.1"/>
</dbReference>
<proteinExistence type="predicted"/>
<evidence type="ECO:0000313" key="2">
    <source>
        <dbReference type="Proteomes" id="UP000470302"/>
    </source>
</evidence>
<dbReference type="Proteomes" id="UP000470302">
    <property type="component" value="Unassembled WGS sequence"/>
</dbReference>
<dbReference type="EMBL" id="WWCW01000118">
    <property type="protein sequence ID" value="MYM90395.1"/>
    <property type="molecule type" value="Genomic_DNA"/>
</dbReference>
<sequence>MIAMQYSFALPADYDMAIVRERIGSKGPLLDSLPHLAFKAYLYAERGDSAENLYAPFYLWHSEAGMHDFLNGPGFAGVAQAFGWPSVRTWTPWHASVGAGIRQARHATRSVEAIAPHSDLAQLRQREEQHARHALECGALAVVIGFEPGGWSIVRLCLWRGEPALPPLPHEQRYRVGHVSAPEAADGNGH</sequence>
<reference evidence="1 2" key="1">
    <citation type="submission" date="2020-01" db="EMBL/GenBank/DDBJ databases">
        <title>Novel species isolated from a subtropical stream in China.</title>
        <authorList>
            <person name="Lu H."/>
        </authorList>
    </citation>
    <scope>NUCLEOTIDE SEQUENCE [LARGE SCALE GENOMIC DNA]</scope>
    <source>
        <strain evidence="1 2">FT82W</strain>
    </source>
</reference>
<evidence type="ECO:0000313" key="1">
    <source>
        <dbReference type="EMBL" id="MYM90395.1"/>
    </source>
</evidence>
<dbReference type="InterPro" id="IPR032349">
    <property type="entry name" value="DUF4865"/>
</dbReference>
<protein>
    <submittedName>
        <fullName evidence="1">DUF4865 family protein</fullName>
    </submittedName>
</protein>
<comment type="caution">
    <text evidence="1">The sequence shown here is derived from an EMBL/GenBank/DDBJ whole genome shotgun (WGS) entry which is preliminary data.</text>
</comment>